<evidence type="ECO:0000313" key="10">
    <source>
        <dbReference type="EMBL" id="KKD39221.1"/>
    </source>
</evidence>
<dbReference type="Pfam" id="PF13727">
    <property type="entry name" value="CoA_binding_3"/>
    <property type="match status" value="1"/>
</dbReference>
<accession>A0A0F5YK14</accession>
<comment type="subcellular location">
    <subcellularLocation>
        <location evidence="1">Membrane</location>
        <topology evidence="1">Multi-pass membrane protein</topology>
    </subcellularLocation>
</comment>
<dbReference type="AlphaFoldDB" id="A0A0F5YK14"/>
<dbReference type="PATRIC" id="fig|1637645.4.peg.2998"/>
<organism evidence="10 11">
    <name type="scientific">Limnoraphis robusta CS-951</name>
    <dbReference type="NCBI Taxonomy" id="1637645"/>
    <lineage>
        <taxon>Bacteria</taxon>
        <taxon>Bacillati</taxon>
        <taxon>Cyanobacteriota</taxon>
        <taxon>Cyanophyceae</taxon>
        <taxon>Oscillatoriophycideae</taxon>
        <taxon>Oscillatoriales</taxon>
        <taxon>Sirenicapillariaceae</taxon>
        <taxon>Limnoraphis</taxon>
    </lineage>
</organism>
<evidence type="ECO:0000313" key="11">
    <source>
        <dbReference type="Proteomes" id="UP000033607"/>
    </source>
</evidence>
<dbReference type="OrthoDB" id="570875at2"/>
<keyword evidence="6 8" id="KW-0472">Membrane</keyword>
<evidence type="ECO:0000256" key="7">
    <source>
        <dbReference type="SAM" id="MobiDB-lite"/>
    </source>
</evidence>
<proteinExistence type="inferred from homology"/>
<dbReference type="NCBIfam" id="TIGR03025">
    <property type="entry name" value="EPS_sugtrans"/>
    <property type="match status" value="1"/>
</dbReference>
<evidence type="ECO:0000256" key="3">
    <source>
        <dbReference type="ARBA" id="ARBA00022679"/>
    </source>
</evidence>
<dbReference type="GO" id="GO:0016780">
    <property type="term" value="F:phosphotransferase activity, for other substituted phosphate groups"/>
    <property type="evidence" value="ECO:0007669"/>
    <property type="project" value="TreeGrafter"/>
</dbReference>
<evidence type="ECO:0000256" key="6">
    <source>
        <dbReference type="ARBA" id="ARBA00023136"/>
    </source>
</evidence>
<keyword evidence="4 8" id="KW-0812">Transmembrane</keyword>
<gene>
    <name evidence="10" type="ORF">WN50_04550</name>
</gene>
<dbReference type="InterPro" id="IPR003362">
    <property type="entry name" value="Bact_transf"/>
</dbReference>
<reference evidence="10 11" key="1">
    <citation type="submission" date="2015-06" db="EMBL/GenBank/DDBJ databases">
        <title>Draft genome assembly of filamentous brackish cyanobacterium Limnoraphis robusta strain CS-951.</title>
        <authorList>
            <person name="Willis A."/>
            <person name="Parks M."/>
            <person name="Burford M.A."/>
        </authorList>
    </citation>
    <scope>NUCLEOTIDE SEQUENCE [LARGE SCALE GENOMIC DNA]</scope>
    <source>
        <strain evidence="10 11">CS-951</strain>
    </source>
</reference>
<evidence type="ECO:0000256" key="8">
    <source>
        <dbReference type="SAM" id="Phobius"/>
    </source>
</evidence>
<dbReference type="RefSeq" id="WP_046277323.1">
    <property type="nucleotide sequence ID" value="NZ_LATL02000148.1"/>
</dbReference>
<dbReference type="Proteomes" id="UP000033607">
    <property type="component" value="Unassembled WGS sequence"/>
</dbReference>
<feature type="region of interest" description="Disordered" evidence="7">
    <location>
        <begin position="1"/>
        <end position="21"/>
    </location>
</feature>
<feature type="transmembrane region" description="Helical" evidence="8">
    <location>
        <begin position="150"/>
        <end position="172"/>
    </location>
</feature>
<dbReference type="EMBL" id="LATL02000148">
    <property type="protein sequence ID" value="KKD39221.1"/>
    <property type="molecule type" value="Genomic_DNA"/>
</dbReference>
<feature type="domain" description="Bacterial sugar transferase" evidence="9">
    <location>
        <begin position="305"/>
        <end position="495"/>
    </location>
</feature>
<feature type="transmembrane region" description="Helical" evidence="8">
    <location>
        <begin position="45"/>
        <end position="67"/>
    </location>
</feature>
<feature type="transmembrane region" description="Helical" evidence="8">
    <location>
        <begin position="87"/>
        <end position="108"/>
    </location>
</feature>
<dbReference type="PANTHER" id="PTHR30576">
    <property type="entry name" value="COLANIC BIOSYNTHESIS UDP-GLUCOSE LIPID CARRIER TRANSFERASE"/>
    <property type="match status" value="1"/>
</dbReference>
<dbReference type="GO" id="GO:0016020">
    <property type="term" value="C:membrane"/>
    <property type="evidence" value="ECO:0007669"/>
    <property type="project" value="UniProtKB-SubCell"/>
</dbReference>
<feature type="transmembrane region" description="Helical" evidence="8">
    <location>
        <begin position="120"/>
        <end position="138"/>
    </location>
</feature>
<comment type="similarity">
    <text evidence="2">Belongs to the bacterial sugar transferase family.</text>
</comment>
<keyword evidence="5 8" id="KW-1133">Transmembrane helix</keyword>
<evidence type="ECO:0000256" key="2">
    <source>
        <dbReference type="ARBA" id="ARBA00006464"/>
    </source>
</evidence>
<evidence type="ECO:0000256" key="1">
    <source>
        <dbReference type="ARBA" id="ARBA00004141"/>
    </source>
</evidence>
<dbReference type="InterPro" id="IPR017475">
    <property type="entry name" value="EPS_sugar_tfrase"/>
</dbReference>
<dbReference type="Pfam" id="PF02397">
    <property type="entry name" value="Bac_transf"/>
    <property type="match status" value="1"/>
</dbReference>
<evidence type="ECO:0000256" key="5">
    <source>
        <dbReference type="ARBA" id="ARBA00022989"/>
    </source>
</evidence>
<protein>
    <submittedName>
        <fullName evidence="10">Glucosyl transferase</fullName>
    </submittedName>
</protein>
<keyword evidence="3 10" id="KW-0808">Transferase</keyword>
<evidence type="ECO:0000256" key="4">
    <source>
        <dbReference type="ARBA" id="ARBA00022692"/>
    </source>
</evidence>
<feature type="transmembrane region" description="Helical" evidence="8">
    <location>
        <begin position="310"/>
        <end position="331"/>
    </location>
</feature>
<sequence length="500" mass="56855">MLKNVPNPEKKNDPKVDNTQFNDQRAPSILVHLDKGSAVAFVRNLILLLFDATFISLGWLTAKWVVISNKHFQSVESFDLIGSSPEKPGYLLLILAMTISIIASAGLYSRRDTRRRFLRLVSCLTLAQIIFIVLAFLYKPGIFLSRSLFLLAWFFSVVFVLFGRFVLELAVIKVRSKGILTRKIFLIGTPRDTLAAKIALKLISNREFKITGQIDLSTIEAQKKWPSILQEIQHQQVGEVFVCSWQSIPNSMSFYWSLKTAGINLRVLPVGLELPYQSPQIEMIGRMPTIQFTTPAIVGTDFWVKRGFDLTVAVLIVIFASPILLLIAALIKLDSPGQIFYKQTRLGLRGRHFKVWKFRTMVINAEQLMKELEAKNEIKGGVLFKMKDDPRITKVGKVLRQYSLDELPQLINVLIGQMSLVGPRPLPLRDVEGFAPHHFARQNVLPGITGLWQVSGRSDIIDFENAFRLDVMYINNWSLLLDFQILWKTVQVVLKRKGAY</sequence>
<comment type="caution">
    <text evidence="10">The sequence shown here is derived from an EMBL/GenBank/DDBJ whole genome shotgun (WGS) entry which is preliminary data.</text>
</comment>
<name>A0A0F5YK14_9CYAN</name>
<dbReference type="PANTHER" id="PTHR30576:SF23">
    <property type="entry name" value="GLUCOSYLTRANSFERASE"/>
    <property type="match status" value="1"/>
</dbReference>
<evidence type="ECO:0000259" key="9">
    <source>
        <dbReference type="Pfam" id="PF02397"/>
    </source>
</evidence>